<protein>
    <recommendedName>
        <fullName evidence="4">Dockerin domain-containing protein</fullName>
    </recommendedName>
</protein>
<dbReference type="GO" id="GO:0030313">
    <property type="term" value="C:cell envelope"/>
    <property type="evidence" value="ECO:0007669"/>
    <property type="project" value="UniProtKB-SubCell"/>
</dbReference>
<evidence type="ECO:0000313" key="6">
    <source>
        <dbReference type="Proteomes" id="UP000021369"/>
    </source>
</evidence>
<feature type="compositionally biased region" description="Low complexity" evidence="2">
    <location>
        <begin position="572"/>
        <end position="585"/>
    </location>
</feature>
<comment type="caution">
    <text evidence="5">The sequence shown here is derived from an EMBL/GenBank/DDBJ whole genome shotgun (WGS) entry which is preliminary data.</text>
</comment>
<reference evidence="5 6" key="1">
    <citation type="submission" date="2013-06" db="EMBL/GenBank/DDBJ databases">
        <title>Rumen cellulosomics: divergent fiber-degrading strategies revealed by comparative genome-wide analysis of six Ruminococcal strains.</title>
        <authorList>
            <person name="Dassa B."/>
            <person name="Borovok I."/>
            <person name="Lamed R."/>
            <person name="Flint H."/>
            <person name="Yeoman C.J."/>
            <person name="White B."/>
            <person name="Bayer E.A."/>
        </authorList>
    </citation>
    <scope>NUCLEOTIDE SEQUENCE [LARGE SCALE GENOMIC DNA]</scope>
    <source>
        <strain evidence="5 6">SY3</strain>
    </source>
</reference>
<dbReference type="OrthoDB" id="2068613at2"/>
<dbReference type="InterPro" id="IPR016134">
    <property type="entry name" value="Dockerin_dom"/>
</dbReference>
<comment type="subcellular location">
    <subcellularLocation>
        <location evidence="1">Cell envelope</location>
    </subcellularLocation>
</comment>
<sequence length="592" mass="63742">MKEIRRSRRVLAGMLAVMMVAGAAPASLYEGGFLAGTAITASADETEVPQSEENEYVAYSVAGRGFNVRGKDGDNYILTTFGDGGYLTVMQVGENAAIKFEGFAYGKQYVSDGVTADVKAQLSGKVVNINYTLTNTTNETKTVKIGSWGDVSIGGDDNAPCSFSANGIKMVKQDNTIQFMLIPGGGNFTTMWYGGYRDIVDNQTVKVFENREDASTFTGDSAVAWSWTIEIPAGETVTKKAKLFAGDASFAQVSYDANGGTGDMEAMLETPESLVKLNTNNFVRDGFLFKGWDTDSAGETVVYADGADFTIPETDTVLYAVWEKIITKDPEAISPLVYNGGGQDLITAGEVKEGKLVYAMGGDEETAPEADAYSENIPGAVDAGNYYVWYEVVNDDNLVIAKPACIETVIEKADPVFTAPTANELTEDGTVQELITTSDCDGGDMLFAMTTDAETTPDEDAFGDEIPTADESGTYYVWYKVKGDKNHNDSEPACVTVTVAEGNWLIGDVNNDGKINVTDIAMAAAHVKGKRMLVKDKFKRADVNFDGVLDVSDITLIAAHVKGKKMLLQKNEIPQTEETPQTEEVSQTEEEA</sequence>
<dbReference type="PROSITE" id="PS51766">
    <property type="entry name" value="DOCKERIN"/>
    <property type="match status" value="1"/>
</dbReference>
<proteinExistence type="predicted"/>
<name>A0A011WQ62_RUMAL</name>
<evidence type="ECO:0000256" key="2">
    <source>
        <dbReference type="SAM" id="MobiDB-lite"/>
    </source>
</evidence>
<evidence type="ECO:0000313" key="5">
    <source>
        <dbReference type="EMBL" id="EXM39145.1"/>
    </source>
</evidence>
<dbReference type="GO" id="GO:0000272">
    <property type="term" value="P:polysaccharide catabolic process"/>
    <property type="evidence" value="ECO:0007669"/>
    <property type="project" value="InterPro"/>
</dbReference>
<dbReference type="Proteomes" id="UP000021369">
    <property type="component" value="Unassembled WGS sequence"/>
</dbReference>
<evidence type="ECO:0000256" key="3">
    <source>
        <dbReference type="SAM" id="SignalP"/>
    </source>
</evidence>
<dbReference type="PATRIC" id="fig|1341156.4.peg.2177"/>
<dbReference type="Pfam" id="PF09479">
    <property type="entry name" value="Flg_new"/>
    <property type="match status" value="1"/>
</dbReference>
<dbReference type="EMBL" id="JEOB01000003">
    <property type="protein sequence ID" value="EXM39145.1"/>
    <property type="molecule type" value="Genomic_DNA"/>
</dbReference>
<gene>
    <name evidence="5" type="ORF">RASY3_11165</name>
</gene>
<evidence type="ECO:0000259" key="4">
    <source>
        <dbReference type="PROSITE" id="PS51766"/>
    </source>
</evidence>
<accession>A0A011WQ62</accession>
<evidence type="ECO:0000256" key="1">
    <source>
        <dbReference type="ARBA" id="ARBA00004196"/>
    </source>
</evidence>
<dbReference type="InterPro" id="IPR013378">
    <property type="entry name" value="InlB-like_B-rpt"/>
</dbReference>
<keyword evidence="6" id="KW-1185">Reference proteome</keyword>
<feature type="signal peptide" evidence="3">
    <location>
        <begin position="1"/>
        <end position="26"/>
    </location>
</feature>
<dbReference type="RefSeq" id="WP_037288180.1">
    <property type="nucleotide sequence ID" value="NZ_JEOB01000003.1"/>
</dbReference>
<dbReference type="InterPro" id="IPR042229">
    <property type="entry name" value="Listeria/Bacterioides_rpt_sf"/>
</dbReference>
<keyword evidence="3" id="KW-0732">Signal</keyword>
<dbReference type="Gene3D" id="2.60.40.4270">
    <property type="entry name" value="Listeria-Bacteroides repeat domain"/>
    <property type="match status" value="1"/>
</dbReference>
<dbReference type="Gene3D" id="1.10.1330.10">
    <property type="entry name" value="Dockerin domain"/>
    <property type="match status" value="1"/>
</dbReference>
<dbReference type="SUPFAM" id="SSF63446">
    <property type="entry name" value="Type I dockerin domain"/>
    <property type="match status" value="1"/>
</dbReference>
<dbReference type="CDD" id="cd14256">
    <property type="entry name" value="Dockerin_I"/>
    <property type="match status" value="1"/>
</dbReference>
<dbReference type="AlphaFoldDB" id="A0A011WQ62"/>
<dbReference type="Pfam" id="PF00404">
    <property type="entry name" value="Dockerin_1"/>
    <property type="match status" value="1"/>
</dbReference>
<organism evidence="5 6">
    <name type="scientific">Ruminococcus albus SY3</name>
    <dbReference type="NCBI Taxonomy" id="1341156"/>
    <lineage>
        <taxon>Bacteria</taxon>
        <taxon>Bacillati</taxon>
        <taxon>Bacillota</taxon>
        <taxon>Clostridia</taxon>
        <taxon>Eubacteriales</taxon>
        <taxon>Oscillospiraceae</taxon>
        <taxon>Ruminococcus</taxon>
    </lineage>
</organism>
<dbReference type="InterPro" id="IPR002105">
    <property type="entry name" value="Dockerin_1_rpt"/>
</dbReference>
<dbReference type="GO" id="GO:0004553">
    <property type="term" value="F:hydrolase activity, hydrolyzing O-glycosyl compounds"/>
    <property type="evidence" value="ECO:0007669"/>
    <property type="project" value="InterPro"/>
</dbReference>
<feature type="chain" id="PRO_5001465204" description="Dockerin domain-containing protein" evidence="3">
    <location>
        <begin position="27"/>
        <end position="592"/>
    </location>
</feature>
<feature type="domain" description="Dockerin" evidence="4">
    <location>
        <begin position="502"/>
        <end position="575"/>
    </location>
</feature>
<feature type="region of interest" description="Disordered" evidence="2">
    <location>
        <begin position="571"/>
        <end position="592"/>
    </location>
</feature>
<dbReference type="InterPro" id="IPR036439">
    <property type="entry name" value="Dockerin_dom_sf"/>
</dbReference>